<dbReference type="GO" id="GO:0006783">
    <property type="term" value="P:heme biosynthetic process"/>
    <property type="evidence" value="ECO:0007669"/>
    <property type="project" value="TreeGrafter"/>
</dbReference>
<evidence type="ECO:0000313" key="9">
    <source>
        <dbReference type="Proteomes" id="UP000000674"/>
    </source>
</evidence>
<dbReference type="NCBIfam" id="TIGR04085">
    <property type="entry name" value="rSAM_more_4Fe4S"/>
    <property type="match status" value="1"/>
</dbReference>
<dbReference type="KEGG" id="mtp:Mthe_1123"/>
<dbReference type="EMBL" id="CP000477">
    <property type="protein sequence ID" value="ABK14906.1"/>
    <property type="molecule type" value="Genomic_DNA"/>
</dbReference>
<sequence length="342" mass="38013">MRCDHCYIDANDEMTDELSLDEGIRLIDELADLKIPMLILTGGEPLMSRNFWAYAFHAKEKNLRCAISTNGTLITPEVAMLLREAGIRYVGVSLDSSSPEVHDRFRGVPGAHARAVQGLINARNAGLKTGLRVTLTRDNWYDIPALLKLALDLEIPRFCMYHLVPAGRGSGIAERDVTPEQRRSVIRLLMEAALELSDREIEILTTDSPIDGAYLLEMLKSDPERLERARMLLMNAGGCSAGSKVANISPRGDVHPCQFMPHIIAGNVRERSFRDIWIDNPSQELILIRNSKKHLKGACGSCSYADLCGGCRQKAFYYRGDILETDPTCMLEHVEIGGQAES</sequence>
<dbReference type="InterPro" id="IPR013785">
    <property type="entry name" value="Aldolase_TIM"/>
</dbReference>
<feature type="domain" description="Radical SAM core" evidence="7">
    <location>
        <begin position="1"/>
        <end position="199"/>
    </location>
</feature>
<keyword evidence="2" id="KW-0004">4Fe-4S</keyword>
<dbReference type="GO" id="GO:0046872">
    <property type="term" value="F:metal ion binding"/>
    <property type="evidence" value="ECO:0007669"/>
    <property type="project" value="UniProtKB-KW"/>
</dbReference>
<dbReference type="HOGENOM" id="CLU_009273_4_0_2"/>
<evidence type="ECO:0000256" key="2">
    <source>
        <dbReference type="ARBA" id="ARBA00022485"/>
    </source>
</evidence>
<keyword evidence="4" id="KW-0479">Metal-binding</keyword>
<evidence type="ECO:0000259" key="7">
    <source>
        <dbReference type="PROSITE" id="PS51918"/>
    </source>
</evidence>
<keyword evidence="5" id="KW-0408">Iron</keyword>
<proteinExistence type="predicted"/>
<dbReference type="SUPFAM" id="SSF102114">
    <property type="entry name" value="Radical SAM enzymes"/>
    <property type="match status" value="1"/>
</dbReference>
<dbReference type="PIRSF" id="PIRSF037420">
    <property type="entry name" value="PQQ_syn_pqqE"/>
    <property type="match status" value="1"/>
</dbReference>
<dbReference type="Pfam" id="PF13186">
    <property type="entry name" value="SPASM"/>
    <property type="match status" value="1"/>
</dbReference>
<dbReference type="GO" id="GO:0003824">
    <property type="term" value="F:catalytic activity"/>
    <property type="evidence" value="ECO:0007669"/>
    <property type="project" value="InterPro"/>
</dbReference>
<keyword evidence="6" id="KW-0411">Iron-sulfur</keyword>
<dbReference type="InterPro" id="IPR058240">
    <property type="entry name" value="rSAM_sf"/>
</dbReference>
<dbReference type="GO" id="GO:0051539">
    <property type="term" value="F:4 iron, 4 sulfur cluster binding"/>
    <property type="evidence" value="ECO:0007669"/>
    <property type="project" value="UniProtKB-KW"/>
</dbReference>
<name>A0B882_METTP</name>
<organism evidence="8 9">
    <name type="scientific">Methanothrix thermoacetophila (strain DSM 6194 / JCM 14653 / NBRC 101360 / PT)</name>
    <name type="common">Methanosaeta thermophila</name>
    <dbReference type="NCBI Taxonomy" id="349307"/>
    <lineage>
        <taxon>Archaea</taxon>
        <taxon>Methanobacteriati</taxon>
        <taxon>Methanobacteriota</taxon>
        <taxon>Stenosarchaea group</taxon>
        <taxon>Methanomicrobia</taxon>
        <taxon>Methanotrichales</taxon>
        <taxon>Methanotrichaceae</taxon>
        <taxon>Methanothrix</taxon>
    </lineage>
</organism>
<evidence type="ECO:0000256" key="4">
    <source>
        <dbReference type="ARBA" id="ARBA00022723"/>
    </source>
</evidence>
<dbReference type="STRING" id="349307.Mthe_1123"/>
<evidence type="ECO:0000256" key="3">
    <source>
        <dbReference type="ARBA" id="ARBA00022691"/>
    </source>
</evidence>
<evidence type="ECO:0000256" key="1">
    <source>
        <dbReference type="ARBA" id="ARBA00001966"/>
    </source>
</evidence>
<dbReference type="InterPro" id="IPR023885">
    <property type="entry name" value="4Fe4S-binding_SPASM_dom"/>
</dbReference>
<dbReference type="Pfam" id="PF04055">
    <property type="entry name" value="Radical_SAM"/>
    <property type="match status" value="1"/>
</dbReference>
<keyword evidence="9" id="KW-1185">Reference proteome</keyword>
<evidence type="ECO:0000256" key="5">
    <source>
        <dbReference type="ARBA" id="ARBA00023004"/>
    </source>
</evidence>
<dbReference type="PROSITE" id="PS51918">
    <property type="entry name" value="RADICAL_SAM"/>
    <property type="match status" value="1"/>
</dbReference>
<accession>A0B882</accession>
<evidence type="ECO:0000256" key="6">
    <source>
        <dbReference type="ARBA" id="ARBA00023014"/>
    </source>
</evidence>
<comment type="cofactor">
    <cofactor evidence="1">
        <name>[4Fe-4S] cluster</name>
        <dbReference type="ChEBI" id="CHEBI:49883"/>
    </cofactor>
</comment>
<dbReference type="InterPro" id="IPR017200">
    <property type="entry name" value="PqqE-like"/>
</dbReference>
<dbReference type="PANTHER" id="PTHR11228">
    <property type="entry name" value="RADICAL SAM DOMAIN PROTEIN"/>
    <property type="match status" value="1"/>
</dbReference>
<protein>
    <submittedName>
        <fullName evidence="8">Radical SAM domain protein</fullName>
    </submittedName>
</protein>
<evidence type="ECO:0000313" key="8">
    <source>
        <dbReference type="EMBL" id="ABK14906.1"/>
    </source>
</evidence>
<dbReference type="PANTHER" id="PTHR11228:SF7">
    <property type="entry name" value="PQQA PEPTIDE CYCLASE"/>
    <property type="match status" value="1"/>
</dbReference>
<dbReference type="InterPro" id="IPR050377">
    <property type="entry name" value="Radical_SAM_PqqE_MftC-like"/>
</dbReference>
<dbReference type="AlphaFoldDB" id="A0B882"/>
<dbReference type="InterPro" id="IPR007197">
    <property type="entry name" value="rSAM"/>
</dbReference>
<dbReference type="Proteomes" id="UP000000674">
    <property type="component" value="Chromosome"/>
</dbReference>
<keyword evidence="3" id="KW-0949">S-adenosyl-L-methionine</keyword>
<dbReference type="Gene3D" id="3.20.20.70">
    <property type="entry name" value="Aldolase class I"/>
    <property type="match status" value="1"/>
</dbReference>
<reference evidence="8 9" key="1">
    <citation type="submission" date="2006-10" db="EMBL/GenBank/DDBJ databases">
        <title>Complete sequence of Methanosaeta thermophila PT.</title>
        <authorList>
            <consortium name="US DOE Joint Genome Institute"/>
            <person name="Copeland A."/>
            <person name="Lucas S."/>
            <person name="Lapidus A."/>
            <person name="Barry K."/>
            <person name="Detter J.C."/>
            <person name="Glavina del Rio T."/>
            <person name="Hammon N."/>
            <person name="Israni S."/>
            <person name="Pitluck S."/>
            <person name="Chain P."/>
            <person name="Malfatti S."/>
            <person name="Shin M."/>
            <person name="Vergez L."/>
            <person name="Schmutz J."/>
            <person name="Larimer F."/>
            <person name="Land M."/>
            <person name="Hauser L."/>
            <person name="Kyrpides N."/>
            <person name="Kim E."/>
            <person name="Smith K.S."/>
            <person name="Ingram-Smith C."/>
            <person name="Richardson P."/>
        </authorList>
    </citation>
    <scope>NUCLEOTIDE SEQUENCE [LARGE SCALE GENOMIC DNA]</scope>
    <source>
        <strain evidence="9">DSM 6194 / JCM 14653 / NBRC 101360 / PT</strain>
    </source>
</reference>
<dbReference type="CDD" id="cd21123">
    <property type="entry name" value="SPASM_MftC-like"/>
    <property type="match status" value="1"/>
</dbReference>
<dbReference type="CDD" id="cd01335">
    <property type="entry name" value="Radical_SAM"/>
    <property type="match status" value="1"/>
</dbReference>
<gene>
    <name evidence="8" type="ordered locus">Mthe_1123</name>
</gene>